<name>A0A0S8G8B6_UNCT6</name>
<sequence>MKGVFSPLLHGIGVVTLIVLLAQSTFAIVEYKDLTALTTEAERIVLGEVIEVESSWTPDHRTIYTSITVAVDEYIKNPDVADELTFRIPGGTVGDVTLTVSDTPWFGVGDRAVLFLTSEYAEMDLVGWHQGKATVDHANSVVEYGMSLDSFIERIEEILAAQK</sequence>
<organism evidence="1 2">
    <name type="scientific">candidate division TA06 bacterium SM23_40</name>
    <dbReference type="NCBI Taxonomy" id="1703774"/>
    <lineage>
        <taxon>Bacteria</taxon>
        <taxon>Bacteria division TA06</taxon>
    </lineage>
</organism>
<protein>
    <submittedName>
        <fullName evidence="1">Uncharacterized protein</fullName>
    </submittedName>
</protein>
<proteinExistence type="predicted"/>
<comment type="caution">
    <text evidence="1">The sequence shown here is derived from an EMBL/GenBank/DDBJ whole genome shotgun (WGS) entry which is preliminary data.</text>
</comment>
<evidence type="ECO:0000313" key="1">
    <source>
        <dbReference type="EMBL" id="KPK69134.1"/>
    </source>
</evidence>
<dbReference type="EMBL" id="LJUI01000046">
    <property type="protein sequence ID" value="KPK69134.1"/>
    <property type="molecule type" value="Genomic_DNA"/>
</dbReference>
<accession>A0A0S8G8B6</accession>
<gene>
    <name evidence="1" type="ORF">AMJ82_06465</name>
</gene>
<reference evidence="1 2" key="1">
    <citation type="journal article" date="2015" name="Microbiome">
        <title>Genomic resolution of linkages in carbon, nitrogen, and sulfur cycling among widespread estuary sediment bacteria.</title>
        <authorList>
            <person name="Baker B.J."/>
            <person name="Lazar C.S."/>
            <person name="Teske A.P."/>
            <person name="Dick G.J."/>
        </authorList>
    </citation>
    <scope>NUCLEOTIDE SEQUENCE [LARGE SCALE GENOMIC DNA]</scope>
    <source>
        <strain evidence="1">SM23_40</strain>
    </source>
</reference>
<evidence type="ECO:0000313" key="2">
    <source>
        <dbReference type="Proteomes" id="UP000051717"/>
    </source>
</evidence>
<dbReference type="Proteomes" id="UP000051717">
    <property type="component" value="Unassembled WGS sequence"/>
</dbReference>
<dbReference type="AlphaFoldDB" id="A0A0S8G8B6"/>